<dbReference type="EC" id="4.1.1.33" evidence="2 8"/>
<dbReference type="GO" id="GO:0005829">
    <property type="term" value="C:cytosol"/>
    <property type="evidence" value="ECO:0007669"/>
    <property type="project" value="InterPro"/>
</dbReference>
<evidence type="ECO:0000256" key="5">
    <source>
        <dbReference type="ARBA" id="ARBA00022840"/>
    </source>
</evidence>
<dbReference type="EMBL" id="JFZT01000061">
    <property type="protein sequence ID" value="EZQ01805.1"/>
    <property type="molecule type" value="Genomic_DNA"/>
</dbReference>
<dbReference type="FunFam" id="3.30.230.10:FF:000072">
    <property type="entry name" value="Diphosphomevalonate decarboxylase"/>
    <property type="match status" value="1"/>
</dbReference>
<keyword evidence="5" id="KW-0067">ATP-binding</keyword>
<evidence type="ECO:0000256" key="8">
    <source>
        <dbReference type="NCBIfam" id="TIGR01240"/>
    </source>
</evidence>
<dbReference type="InterPro" id="IPR029765">
    <property type="entry name" value="Mev_diP_decarb"/>
</dbReference>
<dbReference type="STRING" id="1160895.CM19_12080"/>
<name>A0A031LJZ6_9CREN</name>
<keyword evidence="3" id="KW-0444">Lipid biosynthesis</keyword>
<dbReference type="Pfam" id="PF18376">
    <property type="entry name" value="MDD_C"/>
    <property type="match status" value="1"/>
</dbReference>
<dbReference type="Gene3D" id="3.30.70.890">
    <property type="entry name" value="GHMP kinase, C-terminal domain"/>
    <property type="match status" value="1"/>
</dbReference>
<dbReference type="AlphaFoldDB" id="A0A031LJZ6"/>
<dbReference type="InterPro" id="IPR041431">
    <property type="entry name" value="Mvd1_C"/>
</dbReference>
<dbReference type="InterPro" id="IPR036554">
    <property type="entry name" value="GHMP_kinase_C_sf"/>
</dbReference>
<feature type="domain" description="Mvd1 C-terminal" evidence="9">
    <location>
        <begin position="182"/>
        <end position="304"/>
    </location>
</feature>
<proteinExistence type="inferred from homology"/>
<dbReference type="Proteomes" id="UP000024332">
    <property type="component" value="Unassembled WGS sequence"/>
</dbReference>
<evidence type="ECO:0000259" key="9">
    <source>
        <dbReference type="Pfam" id="PF18376"/>
    </source>
</evidence>
<dbReference type="Gene3D" id="3.30.230.10">
    <property type="match status" value="1"/>
</dbReference>
<keyword evidence="7" id="KW-0456">Lyase</keyword>
<evidence type="ECO:0000256" key="7">
    <source>
        <dbReference type="ARBA" id="ARBA00023239"/>
    </source>
</evidence>
<evidence type="ECO:0000313" key="11">
    <source>
        <dbReference type="EMBL" id="EZQ01805.1"/>
    </source>
</evidence>
<dbReference type="InterPro" id="IPR005935">
    <property type="entry name" value="Mev_decarb"/>
</dbReference>
<dbReference type="InterPro" id="IPR053859">
    <property type="entry name" value="MVD-like_N"/>
</dbReference>
<dbReference type="SUPFAM" id="SSF54211">
    <property type="entry name" value="Ribosomal protein S5 domain 2-like"/>
    <property type="match status" value="1"/>
</dbReference>
<keyword evidence="4" id="KW-0547">Nucleotide-binding</keyword>
<comment type="similarity">
    <text evidence="1">Belongs to the diphosphomevalonate decarboxylase family.</text>
</comment>
<protein>
    <recommendedName>
        <fullName evidence="2 8">Diphosphomevalonate decarboxylase</fullName>
        <ecNumber evidence="2 8">4.1.1.33</ecNumber>
    </recommendedName>
</protein>
<dbReference type="InterPro" id="IPR014721">
    <property type="entry name" value="Ribsml_uS5_D2-typ_fold_subgr"/>
</dbReference>
<sequence>MIEGEAIAPPNIAIVKYWGKRGEKKLNLPLNPSFSVSLDGLYARTKVILEEGYGKDIVIVNSTPLNDREVVDYAGRVLDQFRKKSGKTFHAKIFSDINFPKSVGLASSAAGISSLVYALNEALGLGLSQRELSIIARIGSGSACRSTLGGFVVWEKGQKDDGSDSFCYQVFPEDHWPDLVDVIGIVSDKEKRISSRIGMQTSVETSYLMESRLKFIDNTFSQVLESVRRRDEKKFFELLMRHSNNMHAVILDSWPSFFYLNDISIDIMKWVQDFGNAGYTFDAGPNPHIFTTRKYLSDVISFLDSKGLKYIVSKPGQGPKVLHS</sequence>
<evidence type="ECO:0000256" key="6">
    <source>
        <dbReference type="ARBA" id="ARBA00023098"/>
    </source>
</evidence>
<dbReference type="OrthoDB" id="275333at2157"/>
<dbReference type="Pfam" id="PF22700">
    <property type="entry name" value="MVD-like_N"/>
    <property type="match status" value="1"/>
</dbReference>
<dbReference type="NCBIfam" id="TIGR01240">
    <property type="entry name" value="mevDPdecarb"/>
    <property type="match status" value="1"/>
</dbReference>
<dbReference type="GO" id="GO:0005524">
    <property type="term" value="F:ATP binding"/>
    <property type="evidence" value="ECO:0007669"/>
    <property type="project" value="UniProtKB-KW"/>
</dbReference>
<evidence type="ECO:0000256" key="2">
    <source>
        <dbReference type="ARBA" id="ARBA00012296"/>
    </source>
</evidence>
<dbReference type="PANTHER" id="PTHR10977:SF3">
    <property type="entry name" value="DIPHOSPHOMEVALONATE DECARBOXYLASE"/>
    <property type="match status" value="1"/>
</dbReference>
<gene>
    <name evidence="11" type="ORF">CM19_12080</name>
</gene>
<keyword evidence="6" id="KW-0443">Lipid metabolism</keyword>
<evidence type="ECO:0000256" key="3">
    <source>
        <dbReference type="ARBA" id="ARBA00022516"/>
    </source>
</evidence>
<evidence type="ECO:0000313" key="12">
    <source>
        <dbReference type="Proteomes" id="UP000024332"/>
    </source>
</evidence>
<evidence type="ECO:0000256" key="1">
    <source>
        <dbReference type="ARBA" id="ARBA00008831"/>
    </source>
</evidence>
<dbReference type="InterPro" id="IPR020568">
    <property type="entry name" value="Ribosomal_Su5_D2-typ_SF"/>
</dbReference>
<dbReference type="SUPFAM" id="SSF55060">
    <property type="entry name" value="GHMP Kinase, C-terminal domain"/>
    <property type="match status" value="1"/>
</dbReference>
<dbReference type="PANTHER" id="PTHR10977">
    <property type="entry name" value="DIPHOSPHOMEVALONATE DECARBOXYLASE"/>
    <property type="match status" value="1"/>
</dbReference>
<dbReference type="GO" id="GO:0019287">
    <property type="term" value="P:isopentenyl diphosphate biosynthetic process, mevalonate pathway"/>
    <property type="evidence" value="ECO:0007669"/>
    <property type="project" value="UniProtKB-UniRule"/>
</dbReference>
<dbReference type="GO" id="GO:0004163">
    <property type="term" value="F:diphosphomevalonate decarboxylase activity"/>
    <property type="evidence" value="ECO:0007669"/>
    <property type="project" value="UniProtKB-UniRule"/>
</dbReference>
<evidence type="ECO:0000259" key="10">
    <source>
        <dbReference type="Pfam" id="PF22700"/>
    </source>
</evidence>
<accession>A0A031LJZ6</accession>
<keyword evidence="12" id="KW-1185">Reference proteome</keyword>
<reference evidence="11 12" key="1">
    <citation type="submission" date="2014-03" db="EMBL/GenBank/DDBJ databases">
        <title>Draft genome sequence of the novel thermoacidophilic archaea Acidianus copahuensis ALE1 strain, isolated from Copahue volcanic area in Neuquen Argentina.</title>
        <authorList>
            <person name="Urbieta M.S."/>
            <person name="Rascovan N."/>
            <person name="Castro C."/>
            <person name="Revale S."/>
            <person name="Giaveno M.A."/>
            <person name="Vazquez M.P."/>
            <person name="Donati E.R."/>
        </authorList>
    </citation>
    <scope>NUCLEOTIDE SEQUENCE [LARGE SCALE GENOMIC DNA]</scope>
    <source>
        <strain evidence="11 12">ALE1</strain>
    </source>
</reference>
<organism evidence="11 12">
    <name type="scientific">Candidatus Acidianus copahuensis</name>
    <dbReference type="NCBI Taxonomy" id="1160895"/>
    <lineage>
        <taxon>Archaea</taxon>
        <taxon>Thermoproteota</taxon>
        <taxon>Thermoprotei</taxon>
        <taxon>Sulfolobales</taxon>
        <taxon>Sulfolobaceae</taxon>
        <taxon>Acidianus</taxon>
    </lineage>
</organism>
<comment type="caution">
    <text evidence="11">The sequence shown here is derived from an EMBL/GenBank/DDBJ whole genome shotgun (WGS) entry which is preliminary data.</text>
</comment>
<dbReference type="RefSeq" id="WP_048100588.1">
    <property type="nucleotide sequence ID" value="NZ_JFZT01000061.1"/>
</dbReference>
<dbReference type="PIRSF" id="PIRSF015950">
    <property type="entry name" value="Mev_P_decrbx"/>
    <property type="match status" value="1"/>
</dbReference>
<evidence type="ECO:0000256" key="4">
    <source>
        <dbReference type="ARBA" id="ARBA00022741"/>
    </source>
</evidence>
<feature type="domain" description="Diphosphomevalonate decarboxylase-like N-terminal" evidence="10">
    <location>
        <begin position="8"/>
        <end position="166"/>
    </location>
</feature>